<evidence type="ECO:0000313" key="7">
    <source>
        <dbReference type="EMBL" id="CAB3373592.1"/>
    </source>
</evidence>
<dbReference type="GO" id="GO:0005764">
    <property type="term" value="C:lysosome"/>
    <property type="evidence" value="ECO:0007669"/>
    <property type="project" value="UniProtKB-SubCell"/>
</dbReference>
<keyword evidence="8" id="KW-1185">Reference proteome</keyword>
<dbReference type="PANTHER" id="PTHR13342">
    <property type="entry name" value="RAGULATOR COMPLEX PROTEIN LAMTOR5"/>
    <property type="match status" value="1"/>
</dbReference>
<dbReference type="Pfam" id="PF16672">
    <property type="entry name" value="LAMTOR5"/>
    <property type="match status" value="1"/>
</dbReference>
<keyword evidence="4" id="KW-0963">Cytoplasm</keyword>
<comment type="similarity">
    <text evidence="3">Belongs to the LAMTOR5 family.</text>
</comment>
<protein>
    <recommendedName>
        <fullName evidence="6">Late endosomal/lysosomal adaptor and MAPK and MTOR activator 5</fullName>
    </recommendedName>
</protein>
<dbReference type="GO" id="GO:0071230">
    <property type="term" value="P:cellular response to amino acid stimulus"/>
    <property type="evidence" value="ECO:0007669"/>
    <property type="project" value="TreeGrafter"/>
</dbReference>
<dbReference type="AlphaFoldDB" id="A0A8S1D055"/>
<dbReference type="Proteomes" id="UP000494165">
    <property type="component" value="Unassembled WGS sequence"/>
</dbReference>
<dbReference type="InterPro" id="IPR024135">
    <property type="entry name" value="LAMTOR5"/>
</dbReference>
<dbReference type="GO" id="GO:0005085">
    <property type="term" value="F:guanyl-nucleotide exchange factor activity"/>
    <property type="evidence" value="ECO:0007669"/>
    <property type="project" value="TreeGrafter"/>
</dbReference>
<name>A0A8S1D055_9INSE</name>
<gene>
    <name evidence="7" type="ORF">CLODIP_2_CD15071</name>
</gene>
<evidence type="ECO:0000256" key="6">
    <source>
        <dbReference type="ARBA" id="ARBA00032692"/>
    </source>
</evidence>
<dbReference type="GO" id="GO:0043066">
    <property type="term" value="P:negative regulation of apoptotic process"/>
    <property type="evidence" value="ECO:0007669"/>
    <property type="project" value="InterPro"/>
</dbReference>
<comment type="caution">
    <text evidence="7">The sequence shown here is derived from an EMBL/GenBank/DDBJ whole genome shotgun (WGS) entry which is preliminary data.</text>
</comment>
<dbReference type="Gene3D" id="3.30.450.30">
    <property type="entry name" value="Dynein light chain 2a, cytoplasmic"/>
    <property type="match status" value="1"/>
</dbReference>
<sequence>MMQAADVKGVLLTDKTGMTLGLRGLGANLNAGGVDRLAKIAAKLDPSGRLPQVVAVEGESSHILIQQRPNFTGAVVKEVISAHIPSSSENTF</sequence>
<evidence type="ECO:0000256" key="1">
    <source>
        <dbReference type="ARBA" id="ARBA00004371"/>
    </source>
</evidence>
<dbReference type="GO" id="GO:0071986">
    <property type="term" value="C:Ragulator complex"/>
    <property type="evidence" value="ECO:0007669"/>
    <property type="project" value="InterPro"/>
</dbReference>
<dbReference type="EMBL" id="CADEPI010000087">
    <property type="protein sequence ID" value="CAB3373592.1"/>
    <property type="molecule type" value="Genomic_DNA"/>
</dbReference>
<evidence type="ECO:0000256" key="2">
    <source>
        <dbReference type="ARBA" id="ARBA00004496"/>
    </source>
</evidence>
<evidence type="ECO:0000256" key="3">
    <source>
        <dbReference type="ARBA" id="ARBA00007795"/>
    </source>
</evidence>
<proteinExistence type="inferred from homology"/>
<dbReference type="GO" id="GO:1904263">
    <property type="term" value="P:positive regulation of TORC1 signaling"/>
    <property type="evidence" value="ECO:0007669"/>
    <property type="project" value="TreeGrafter"/>
</dbReference>
<comment type="subcellular location">
    <subcellularLocation>
        <location evidence="2">Cytoplasm</location>
    </subcellularLocation>
    <subcellularLocation>
        <location evidence="1">Lysosome</location>
    </subcellularLocation>
</comment>
<organism evidence="7 8">
    <name type="scientific">Cloeon dipterum</name>
    <dbReference type="NCBI Taxonomy" id="197152"/>
    <lineage>
        <taxon>Eukaryota</taxon>
        <taxon>Metazoa</taxon>
        <taxon>Ecdysozoa</taxon>
        <taxon>Arthropoda</taxon>
        <taxon>Hexapoda</taxon>
        <taxon>Insecta</taxon>
        <taxon>Pterygota</taxon>
        <taxon>Palaeoptera</taxon>
        <taxon>Ephemeroptera</taxon>
        <taxon>Pisciforma</taxon>
        <taxon>Baetidae</taxon>
        <taxon>Cloeon</taxon>
    </lineage>
</organism>
<keyword evidence="5" id="KW-0458">Lysosome</keyword>
<reference evidence="7 8" key="1">
    <citation type="submission" date="2020-04" db="EMBL/GenBank/DDBJ databases">
        <authorList>
            <person name="Alioto T."/>
            <person name="Alioto T."/>
            <person name="Gomez Garrido J."/>
        </authorList>
    </citation>
    <scope>NUCLEOTIDE SEQUENCE [LARGE SCALE GENOMIC DNA]</scope>
</reference>
<evidence type="ECO:0000256" key="4">
    <source>
        <dbReference type="ARBA" id="ARBA00022490"/>
    </source>
</evidence>
<evidence type="ECO:0000313" key="8">
    <source>
        <dbReference type="Proteomes" id="UP000494165"/>
    </source>
</evidence>
<dbReference type="PANTHER" id="PTHR13342:SF2">
    <property type="entry name" value="RAGULATOR COMPLEX PROTEIN LAMTOR5"/>
    <property type="match status" value="1"/>
</dbReference>
<accession>A0A8S1D055</accession>
<evidence type="ECO:0000256" key="5">
    <source>
        <dbReference type="ARBA" id="ARBA00023228"/>
    </source>
</evidence>